<dbReference type="EMBL" id="KV419413">
    <property type="protein sequence ID" value="KZS91738.1"/>
    <property type="molecule type" value="Genomic_DNA"/>
</dbReference>
<evidence type="ECO:0000313" key="1">
    <source>
        <dbReference type="EMBL" id="KZS91738.1"/>
    </source>
</evidence>
<accession>A0A164SRR2</accession>
<dbReference type="OrthoDB" id="3221235at2759"/>
<dbReference type="Gene3D" id="1.20.1280.50">
    <property type="match status" value="1"/>
</dbReference>
<keyword evidence="2" id="KW-1185">Reference proteome</keyword>
<sequence>MKATPSKLSKALSELCSSFETKAIEVIQRVNLNDPSPELEILQGDLAVAQRNIARVLKEQHNLCTPLGRLPDELITAILQYGIEAQHPNLITGNPHIFPAYSLCTRWRQIAIHTPSLWSRVVLPCSPNLFRLVRDRSDNLLLKTYVANIESASAINMGFLGEALRQIIPRIVHLDITWHVEPSEDSPLLEVLLSTDLAWKEFSALKVLRLSDAAVFDGPALGLNMNAPLLRAMYFCGPAHRIPRAFNHLTQVEFNWCLLPIHEILSLLGDFPLLEKCAIINHEADPDDRIHVDHPVILLDKLQVLSVDVLTTSAMHILLRHLEVPPSAVLSLGTCEDTLADHSLHDLLGLCLSESVQLTIDGDSRKIKYSARSKLRGAVSVNYAPSRMSFTEIRELPLLASRAKQLSVLDIQFRNLPSLADLIQALTIWCSITCIRVCTQELDFERLLTALEETSDIVCPLLRTIDCVGTRFSSVRMKRFLEFRQQKGVRLEELRASKGYSTSGLDGLRYLLDRVSEVDSAQSLNI</sequence>
<dbReference type="AlphaFoldDB" id="A0A164SRR2"/>
<dbReference type="Proteomes" id="UP000076722">
    <property type="component" value="Unassembled WGS sequence"/>
</dbReference>
<proteinExistence type="predicted"/>
<reference evidence="1 2" key="1">
    <citation type="journal article" date="2016" name="Mol. Biol. Evol.">
        <title>Comparative Genomics of Early-Diverging Mushroom-Forming Fungi Provides Insights into the Origins of Lignocellulose Decay Capabilities.</title>
        <authorList>
            <person name="Nagy L.G."/>
            <person name="Riley R."/>
            <person name="Tritt A."/>
            <person name="Adam C."/>
            <person name="Daum C."/>
            <person name="Floudas D."/>
            <person name="Sun H."/>
            <person name="Yadav J.S."/>
            <person name="Pangilinan J."/>
            <person name="Larsson K.H."/>
            <person name="Matsuura K."/>
            <person name="Barry K."/>
            <person name="Labutti K."/>
            <person name="Kuo R."/>
            <person name="Ohm R.A."/>
            <person name="Bhattacharya S.S."/>
            <person name="Shirouzu T."/>
            <person name="Yoshinaga Y."/>
            <person name="Martin F.M."/>
            <person name="Grigoriev I.V."/>
            <person name="Hibbett D.S."/>
        </authorList>
    </citation>
    <scope>NUCLEOTIDE SEQUENCE [LARGE SCALE GENOMIC DNA]</scope>
    <source>
        <strain evidence="1 2">HHB9708</strain>
    </source>
</reference>
<organism evidence="1 2">
    <name type="scientific">Sistotremastrum niveocremeum HHB9708</name>
    <dbReference type="NCBI Taxonomy" id="1314777"/>
    <lineage>
        <taxon>Eukaryota</taxon>
        <taxon>Fungi</taxon>
        <taxon>Dikarya</taxon>
        <taxon>Basidiomycota</taxon>
        <taxon>Agaricomycotina</taxon>
        <taxon>Agaricomycetes</taxon>
        <taxon>Sistotremastrales</taxon>
        <taxon>Sistotremastraceae</taxon>
        <taxon>Sertulicium</taxon>
        <taxon>Sertulicium niveocremeum</taxon>
    </lineage>
</organism>
<gene>
    <name evidence="1" type="ORF">SISNIDRAFT_487058</name>
</gene>
<protein>
    <submittedName>
        <fullName evidence="1">Uncharacterized protein</fullName>
    </submittedName>
</protein>
<name>A0A164SRR2_9AGAM</name>
<evidence type="ECO:0000313" key="2">
    <source>
        <dbReference type="Proteomes" id="UP000076722"/>
    </source>
</evidence>